<sequence length="117" mass="13183">MIEAVKFPDSPRMIFAKQLPDPGHAIIKDQRDIDERAILVDIARAAGTLDAVAAPHGRHVWRDVEIALPRAQAAFDPFAIKLVEMTRQPRFYFPHQCGIHDESLPSMPFDVLLNSSR</sequence>
<gene>
    <name evidence="1" type="ordered locus">bll1762</name>
</gene>
<dbReference type="EnsemblBacteria" id="BAC47027">
    <property type="protein sequence ID" value="BAC47027"/>
    <property type="gene ID" value="BAC47027"/>
</dbReference>
<dbReference type="KEGG" id="bja:bll1762"/>
<accession>Q89TR5</accession>
<reference evidence="2" key="1">
    <citation type="journal article" date="2002" name="DNA Res.">
        <title>Complete genomic sequence of nitrogen-fixing symbiotic bacterium Bradyrhizobium japonicum USDA110.</title>
        <authorList>
            <person name="Kaneko T."/>
            <person name="Nakamura Y."/>
            <person name="Sato S."/>
            <person name="Minamisawa K."/>
            <person name="Uchiumi T."/>
            <person name="Sasamoto S."/>
            <person name="Watanabe A."/>
            <person name="Idesawa K."/>
            <person name="Iriguchi M."/>
            <person name="Kawashima K."/>
            <person name="Kohara M."/>
            <person name="Matsumoto M."/>
            <person name="Shimpo S."/>
            <person name="Tsuruoka H."/>
            <person name="Wada T."/>
            <person name="Yamada M."/>
            <person name="Tabata S."/>
        </authorList>
    </citation>
    <scope>NUCLEOTIDE SEQUENCE [LARGE SCALE GENOMIC DNA]</scope>
    <source>
        <strain evidence="2">JCM 10833 / BCRC 13528 / IAM 13628 / NBRC 14792 / USDA 110</strain>
    </source>
</reference>
<protein>
    <submittedName>
        <fullName evidence="1">Bll1762 protein</fullName>
    </submittedName>
</protein>
<dbReference type="Proteomes" id="UP000002526">
    <property type="component" value="Chromosome"/>
</dbReference>
<organism evidence="1 2">
    <name type="scientific">Bradyrhizobium diazoefficiens (strain JCM 10833 / BCRC 13528 / IAM 13628 / NBRC 14792 / USDA 110)</name>
    <dbReference type="NCBI Taxonomy" id="224911"/>
    <lineage>
        <taxon>Bacteria</taxon>
        <taxon>Pseudomonadati</taxon>
        <taxon>Pseudomonadota</taxon>
        <taxon>Alphaproteobacteria</taxon>
        <taxon>Hyphomicrobiales</taxon>
        <taxon>Nitrobacteraceae</taxon>
        <taxon>Bradyrhizobium</taxon>
    </lineage>
</organism>
<dbReference type="HOGENOM" id="CLU_2080224_0_0_5"/>
<evidence type="ECO:0000313" key="2">
    <source>
        <dbReference type="Proteomes" id="UP000002526"/>
    </source>
</evidence>
<keyword evidence="2" id="KW-1185">Reference proteome</keyword>
<proteinExistence type="predicted"/>
<dbReference type="AlphaFoldDB" id="Q89TR5"/>
<dbReference type="InParanoid" id="Q89TR5"/>
<dbReference type="EMBL" id="BA000040">
    <property type="protein sequence ID" value="BAC47027.1"/>
    <property type="molecule type" value="Genomic_DNA"/>
</dbReference>
<name>Q89TR5_BRADU</name>
<evidence type="ECO:0000313" key="1">
    <source>
        <dbReference type="EMBL" id="BAC47027.1"/>
    </source>
</evidence>